<feature type="transmembrane region" description="Helical" evidence="2">
    <location>
        <begin position="143"/>
        <end position="168"/>
    </location>
</feature>
<keyword evidence="2" id="KW-1133">Transmembrane helix</keyword>
<name>A0A2P5ET28_TREOI</name>
<evidence type="ECO:0000256" key="2">
    <source>
        <dbReference type="SAM" id="Phobius"/>
    </source>
</evidence>
<keyword evidence="2" id="KW-0472">Membrane</keyword>
<dbReference type="Pfam" id="PF10712">
    <property type="entry name" value="NAD-GH"/>
    <property type="match status" value="1"/>
</dbReference>
<feature type="compositionally biased region" description="Basic residues" evidence="1">
    <location>
        <begin position="287"/>
        <end position="296"/>
    </location>
</feature>
<organism evidence="3 4">
    <name type="scientific">Trema orientale</name>
    <name type="common">Charcoal tree</name>
    <name type="synonym">Celtis orientalis</name>
    <dbReference type="NCBI Taxonomy" id="63057"/>
    <lineage>
        <taxon>Eukaryota</taxon>
        <taxon>Viridiplantae</taxon>
        <taxon>Streptophyta</taxon>
        <taxon>Embryophyta</taxon>
        <taxon>Tracheophyta</taxon>
        <taxon>Spermatophyta</taxon>
        <taxon>Magnoliopsida</taxon>
        <taxon>eudicotyledons</taxon>
        <taxon>Gunneridae</taxon>
        <taxon>Pentapetalae</taxon>
        <taxon>rosids</taxon>
        <taxon>fabids</taxon>
        <taxon>Rosales</taxon>
        <taxon>Cannabaceae</taxon>
        <taxon>Trema</taxon>
    </lineage>
</organism>
<proteinExistence type="predicted"/>
<evidence type="ECO:0000313" key="3">
    <source>
        <dbReference type="EMBL" id="PON88694.1"/>
    </source>
</evidence>
<evidence type="ECO:0000256" key="1">
    <source>
        <dbReference type="SAM" id="MobiDB-lite"/>
    </source>
</evidence>
<accession>A0A2P5ET28</accession>
<gene>
    <name evidence="3" type="ORF">TorRG33x02_154000</name>
</gene>
<keyword evidence="4" id="KW-1185">Reference proteome</keyword>
<dbReference type="OrthoDB" id="1938143at2759"/>
<keyword evidence="2" id="KW-0812">Transmembrane</keyword>
<dbReference type="InParanoid" id="A0A2P5ET28"/>
<protein>
    <submittedName>
        <fullName evidence="3">Glutamate dehydrogenase, NAD-specific</fullName>
    </submittedName>
</protein>
<evidence type="ECO:0000313" key="4">
    <source>
        <dbReference type="Proteomes" id="UP000237000"/>
    </source>
</evidence>
<sequence length="296" mass="32810">MFGSMACYKVQIKKWHQNIKSTKNTTYGRFLIKTLKAYLIKEKGLVNFLNLGTSTTATCRRDVLIHGSTHIRTSALVHFGNDWVANAFELLHLILKLICLSELVAVQPMNRLINGVLNLFLVIRGKLRADLLILDSVPHVVCIVFQGVLCINLLLVLFVFRLVLLGLLNHLLDFFLRQPTLVIGNGDLVLLPSGLVLGRNIQNTVCVNVEANIDLRNTPGSWRNARKLEFAQQVVVPGSCSLTLVNLDQHTGLVVRVGRENLLFLGGNSSVSGNQDSHNTSSGLQTKGKRSNIQKQ</sequence>
<feature type="region of interest" description="Disordered" evidence="1">
    <location>
        <begin position="272"/>
        <end position="296"/>
    </location>
</feature>
<dbReference type="Proteomes" id="UP000237000">
    <property type="component" value="Unassembled WGS sequence"/>
</dbReference>
<dbReference type="AlphaFoldDB" id="A0A2P5ET28"/>
<dbReference type="STRING" id="63057.A0A2P5ET28"/>
<comment type="caution">
    <text evidence="3">The sequence shown here is derived from an EMBL/GenBank/DDBJ whole genome shotgun (WGS) entry which is preliminary data.</text>
</comment>
<dbReference type="EMBL" id="JXTC01000102">
    <property type="protein sequence ID" value="PON88694.1"/>
    <property type="molecule type" value="Genomic_DNA"/>
</dbReference>
<dbReference type="InterPro" id="IPR019651">
    <property type="entry name" value="Glutamate_DH_NAD-spec"/>
</dbReference>
<feature type="compositionally biased region" description="Polar residues" evidence="1">
    <location>
        <begin position="272"/>
        <end position="286"/>
    </location>
</feature>
<reference evidence="4" key="1">
    <citation type="submission" date="2016-06" db="EMBL/GenBank/DDBJ databases">
        <title>Parallel loss of symbiosis genes in relatives of nitrogen-fixing non-legume Parasponia.</title>
        <authorList>
            <person name="Van Velzen R."/>
            <person name="Holmer R."/>
            <person name="Bu F."/>
            <person name="Rutten L."/>
            <person name="Van Zeijl A."/>
            <person name="Liu W."/>
            <person name="Santuari L."/>
            <person name="Cao Q."/>
            <person name="Sharma T."/>
            <person name="Shen D."/>
            <person name="Roswanjaya Y."/>
            <person name="Wardhani T."/>
            <person name="Kalhor M.S."/>
            <person name="Jansen J."/>
            <person name="Van den Hoogen J."/>
            <person name="Gungor B."/>
            <person name="Hartog M."/>
            <person name="Hontelez J."/>
            <person name="Verver J."/>
            <person name="Yang W.-C."/>
            <person name="Schijlen E."/>
            <person name="Repin R."/>
            <person name="Schilthuizen M."/>
            <person name="Schranz E."/>
            <person name="Heidstra R."/>
            <person name="Miyata K."/>
            <person name="Fedorova E."/>
            <person name="Kohlen W."/>
            <person name="Bisseling T."/>
            <person name="Smit S."/>
            <person name="Geurts R."/>
        </authorList>
    </citation>
    <scope>NUCLEOTIDE SEQUENCE [LARGE SCALE GENOMIC DNA]</scope>
    <source>
        <strain evidence="4">cv. RG33-2</strain>
    </source>
</reference>